<organism evidence="2 3">
    <name type="scientific">Pleuronectes platessa</name>
    <name type="common">European plaice</name>
    <dbReference type="NCBI Taxonomy" id="8262"/>
    <lineage>
        <taxon>Eukaryota</taxon>
        <taxon>Metazoa</taxon>
        <taxon>Chordata</taxon>
        <taxon>Craniata</taxon>
        <taxon>Vertebrata</taxon>
        <taxon>Euteleostomi</taxon>
        <taxon>Actinopterygii</taxon>
        <taxon>Neopterygii</taxon>
        <taxon>Teleostei</taxon>
        <taxon>Neoteleostei</taxon>
        <taxon>Acanthomorphata</taxon>
        <taxon>Carangaria</taxon>
        <taxon>Pleuronectiformes</taxon>
        <taxon>Pleuronectoidei</taxon>
        <taxon>Pleuronectidae</taxon>
        <taxon>Pleuronectes</taxon>
    </lineage>
</organism>
<feature type="region of interest" description="Disordered" evidence="1">
    <location>
        <begin position="1"/>
        <end position="31"/>
    </location>
</feature>
<gene>
    <name evidence="2" type="ORF">PLEPLA_LOCUS11435</name>
</gene>
<proteinExistence type="predicted"/>
<protein>
    <submittedName>
        <fullName evidence="2">Uncharacterized protein</fullName>
    </submittedName>
</protein>
<comment type="caution">
    <text evidence="2">The sequence shown here is derived from an EMBL/GenBank/DDBJ whole genome shotgun (WGS) entry which is preliminary data.</text>
</comment>
<dbReference type="EMBL" id="CADEAL010000661">
    <property type="protein sequence ID" value="CAB1423515.1"/>
    <property type="molecule type" value="Genomic_DNA"/>
</dbReference>
<dbReference type="Proteomes" id="UP001153269">
    <property type="component" value="Unassembled WGS sequence"/>
</dbReference>
<evidence type="ECO:0000313" key="2">
    <source>
        <dbReference type="EMBL" id="CAB1423515.1"/>
    </source>
</evidence>
<reference evidence="2" key="1">
    <citation type="submission" date="2020-03" db="EMBL/GenBank/DDBJ databases">
        <authorList>
            <person name="Weist P."/>
        </authorList>
    </citation>
    <scope>NUCLEOTIDE SEQUENCE</scope>
</reference>
<evidence type="ECO:0000256" key="1">
    <source>
        <dbReference type="SAM" id="MobiDB-lite"/>
    </source>
</evidence>
<evidence type="ECO:0000313" key="3">
    <source>
        <dbReference type="Proteomes" id="UP001153269"/>
    </source>
</evidence>
<name>A0A9N7U2E9_PLEPL</name>
<accession>A0A9N7U2E9</accession>
<dbReference type="AlphaFoldDB" id="A0A9N7U2E9"/>
<feature type="compositionally biased region" description="Basic and acidic residues" evidence="1">
    <location>
        <begin position="11"/>
        <end position="23"/>
    </location>
</feature>
<keyword evidence="3" id="KW-1185">Reference proteome</keyword>
<sequence>METECEWESAAGKERGRGGGERDREEDEDRSISVLKVTRWRYAARLFYVRELGSPCSCEERGNGPARSHGDFPSPRRIMNCSKPVKRHKGPGDLPIPEIQFVKGREKRPLSRTLRVFGICWPDPVAPNQQREEKSAAEQSLTDGFLRPAESVRATALTLRAKVAGQCPDMAFGQCKAQRGVEV</sequence>